<keyword evidence="6" id="KW-0378">Hydrolase</keyword>
<keyword evidence="4" id="KW-0255">Endonuclease</keyword>
<dbReference type="GO" id="GO:0000014">
    <property type="term" value="F:single-stranded DNA endodeoxyribonuclease activity"/>
    <property type="evidence" value="ECO:0007669"/>
    <property type="project" value="TreeGrafter"/>
</dbReference>
<evidence type="ECO:0000256" key="7">
    <source>
        <dbReference type="ARBA" id="ARBA00023125"/>
    </source>
</evidence>
<evidence type="ECO:0000259" key="11">
    <source>
        <dbReference type="SMART" id="SM00891"/>
    </source>
</evidence>
<evidence type="ECO:0000256" key="9">
    <source>
        <dbReference type="ARBA" id="ARBA00023242"/>
    </source>
</evidence>
<dbReference type="GO" id="GO:0000110">
    <property type="term" value="C:nucleotide-excision repair factor 1 complex"/>
    <property type="evidence" value="ECO:0007669"/>
    <property type="project" value="TreeGrafter"/>
</dbReference>
<evidence type="ECO:0000256" key="5">
    <source>
        <dbReference type="ARBA" id="ARBA00022763"/>
    </source>
</evidence>
<evidence type="ECO:0000313" key="12">
    <source>
        <dbReference type="EMBL" id="CCM05322.1"/>
    </source>
</evidence>
<dbReference type="Proteomes" id="UP000006352">
    <property type="component" value="Unassembled WGS sequence"/>
</dbReference>
<evidence type="ECO:0000256" key="2">
    <source>
        <dbReference type="ARBA" id="ARBA00010015"/>
    </source>
</evidence>
<feature type="compositionally biased region" description="Basic and acidic residues" evidence="10">
    <location>
        <begin position="542"/>
        <end position="555"/>
    </location>
</feature>
<dbReference type="FunFam" id="3.40.50.10130:FF:000002">
    <property type="entry name" value="DNA repair endonuclease XPF"/>
    <property type="match status" value="1"/>
</dbReference>
<dbReference type="AlphaFoldDB" id="J4I0V0"/>
<dbReference type="STRING" id="599839.J4I0V0"/>
<dbReference type="FunCoup" id="J4I0V0">
    <property type="interactions" value="554"/>
</dbReference>
<comment type="subcellular location">
    <subcellularLocation>
        <location evidence="1">Nucleus</location>
    </subcellularLocation>
</comment>
<dbReference type="SUPFAM" id="SSF52980">
    <property type="entry name" value="Restriction endonuclease-like"/>
    <property type="match status" value="1"/>
</dbReference>
<dbReference type="CDD" id="cd20078">
    <property type="entry name" value="XPF_nuclease_XPF_euk"/>
    <property type="match status" value="1"/>
</dbReference>
<proteinExistence type="inferred from homology"/>
<dbReference type="InterPro" id="IPR047520">
    <property type="entry name" value="XPF_nuclease"/>
</dbReference>
<keyword evidence="5" id="KW-0227">DNA damage</keyword>
<keyword evidence="8" id="KW-0234">DNA repair</keyword>
<dbReference type="Gene3D" id="1.10.150.20">
    <property type="entry name" value="5' to 3' exonuclease, C-terminal subdomain"/>
    <property type="match status" value="1"/>
</dbReference>
<gene>
    <name evidence="12" type="ORF">FIBRA_07536</name>
</gene>
<evidence type="ECO:0000256" key="8">
    <source>
        <dbReference type="ARBA" id="ARBA00023204"/>
    </source>
</evidence>
<feature type="region of interest" description="Disordered" evidence="10">
    <location>
        <begin position="396"/>
        <end position="419"/>
    </location>
</feature>
<evidence type="ECO:0000256" key="3">
    <source>
        <dbReference type="ARBA" id="ARBA00022722"/>
    </source>
</evidence>
<dbReference type="PANTHER" id="PTHR10150:SF0">
    <property type="entry name" value="DNA REPAIR ENDONUCLEASE XPF"/>
    <property type="match status" value="1"/>
</dbReference>
<accession>J4I0V0</accession>
<feature type="region of interest" description="Disordered" evidence="10">
    <location>
        <begin position="516"/>
        <end position="579"/>
    </location>
</feature>
<feature type="domain" description="ERCC4" evidence="11">
    <location>
        <begin position="775"/>
        <end position="855"/>
    </location>
</feature>
<sequence length="1024" mass="115298">MSTLLSFHKDILEKIHDPSTSELILLARGLGLRRIVCKLLQIYDSPNNLVILVSASPEEESAIGEELGILGCRKPGLRIVGFETHKKDRYVMCILPVFLIPEHAWRQNLYKKGGLISITSQILTVDMLSSDISTEMITGIVLLHAEKVTPTSAEAFIVRLFREKNRDGFLKAFSDHPEHITSGMSPLRTVLKELQIRNVHIYPRFHVEIKNSLDLKRPDLVELHQNMTEYMAEIHHAIVQCMTTTLAELKRANTALDLDDLNIDNAYFRSFDMIVRRLLDPVWHKVGPRTKQLVNDLATLRRLLTFLLTYDALAFHAYLETLIASNTTNESGAPRKNQSPWLLTDAANVIFQYAKRRCYTISASAQKALNTAPPQIELDDDEDAWAALDELEGRARVPTRSEVHGASNAPDGPQRPKWLPDGMDPVLEELPKWNLLADVLHEIEEEMMRLEPRLTSLSPGSNTTLVMTSSLRTCALVNEFLSSMDLDAPRGARARAMMERKLKTYLWFKSNFSDRKQTGKGQNTTSDGKKNRPETDAGLSEALRRKDKEKRERAANRRRVRGGAPAAPTTREGSDAQAGEDVMIQEADDIAALYAPFRVLRGNAAPQGPVEEDITLLGFESDFDAHYGLLAPQQTVLVRAYSDDADDRMLQEIQPRFIVMFEPNLEFVRRIEVRPNASDSILIYERVTEQVYRNSNPGLGVRVYFMMYRYSCEEGKYLTGLRREKESFERLIKERGSMLMPILEERRPGSGESLIKTISSRIAGGRKELSTETSCVIVDMREFRSSLPSLLHASQLLVIPVTLTVGDYILTPDICVERKSIPDLVSSFNNGRLHTQCELMSVHYKQPILLIEFEEHKSFSLEAVTDVKSYAKSSNKYPTKKKTGTAPEDNERASASIQARLVLLTLHFPRIRIIWSSSPYATAEIFRDLKSNSPEPDPAKAVVVGAEEDPEAGAGVNAVAEELLRSLPGITAKNVKHVMSKVGSVRELCDLNLPQVQDILGVEPGKACWEFIHRGERTRRIAQI</sequence>
<evidence type="ECO:0000256" key="10">
    <source>
        <dbReference type="SAM" id="MobiDB-lite"/>
    </source>
</evidence>
<comment type="similarity">
    <text evidence="2">Belongs to the XPF family.</text>
</comment>
<dbReference type="GO" id="GO:0003684">
    <property type="term" value="F:damaged DNA binding"/>
    <property type="evidence" value="ECO:0007669"/>
    <property type="project" value="TreeGrafter"/>
</dbReference>
<dbReference type="InterPro" id="IPR010994">
    <property type="entry name" value="RuvA_2-like"/>
</dbReference>
<dbReference type="GeneID" id="24100233"/>
<evidence type="ECO:0000256" key="4">
    <source>
        <dbReference type="ARBA" id="ARBA00022759"/>
    </source>
</evidence>
<evidence type="ECO:0000313" key="13">
    <source>
        <dbReference type="Proteomes" id="UP000006352"/>
    </source>
</evidence>
<evidence type="ECO:0000256" key="6">
    <source>
        <dbReference type="ARBA" id="ARBA00022801"/>
    </source>
</evidence>
<protein>
    <recommendedName>
        <fullName evidence="11">ERCC4 domain-containing protein</fullName>
    </recommendedName>
</protein>
<dbReference type="EMBL" id="HE797185">
    <property type="protein sequence ID" value="CCM05322.1"/>
    <property type="molecule type" value="Genomic_DNA"/>
</dbReference>
<dbReference type="GO" id="GO:0000724">
    <property type="term" value="P:double-strand break repair via homologous recombination"/>
    <property type="evidence" value="ECO:0007669"/>
    <property type="project" value="TreeGrafter"/>
</dbReference>
<name>J4I0V0_9APHY</name>
<organism evidence="12 13">
    <name type="scientific">Fibroporia radiculosa</name>
    <dbReference type="NCBI Taxonomy" id="599839"/>
    <lineage>
        <taxon>Eukaryota</taxon>
        <taxon>Fungi</taxon>
        <taxon>Dikarya</taxon>
        <taxon>Basidiomycota</taxon>
        <taxon>Agaricomycotina</taxon>
        <taxon>Agaricomycetes</taxon>
        <taxon>Polyporales</taxon>
        <taxon>Fibroporiaceae</taxon>
        <taxon>Fibroporia</taxon>
    </lineage>
</organism>
<dbReference type="RefSeq" id="XP_012184605.1">
    <property type="nucleotide sequence ID" value="XM_012329215.1"/>
</dbReference>
<dbReference type="Gene3D" id="3.40.50.10130">
    <property type="match status" value="1"/>
</dbReference>
<dbReference type="GO" id="GO:0003697">
    <property type="term" value="F:single-stranded DNA binding"/>
    <property type="evidence" value="ECO:0007669"/>
    <property type="project" value="TreeGrafter"/>
</dbReference>
<dbReference type="PANTHER" id="PTHR10150">
    <property type="entry name" value="DNA REPAIR ENDONUCLEASE XPF"/>
    <property type="match status" value="1"/>
</dbReference>
<keyword evidence="7" id="KW-0238">DNA-binding</keyword>
<dbReference type="GO" id="GO:0000712">
    <property type="term" value="P:resolution of meiotic recombination intermediates"/>
    <property type="evidence" value="ECO:0007669"/>
    <property type="project" value="TreeGrafter"/>
</dbReference>
<reference evidence="12 13" key="1">
    <citation type="journal article" date="2012" name="Appl. Environ. Microbiol.">
        <title>Short-read sequencing for genomic analysis of the brown rot fungus Fibroporia radiculosa.</title>
        <authorList>
            <person name="Tang J.D."/>
            <person name="Perkins A.D."/>
            <person name="Sonstegard T.S."/>
            <person name="Schroeder S.G."/>
            <person name="Burgess S.C."/>
            <person name="Diehl S.V."/>
        </authorList>
    </citation>
    <scope>NUCLEOTIDE SEQUENCE [LARGE SCALE GENOMIC DNA]</scope>
    <source>
        <strain evidence="12 13">TFFH 294</strain>
    </source>
</reference>
<keyword evidence="13" id="KW-1185">Reference proteome</keyword>
<dbReference type="GO" id="GO:1901255">
    <property type="term" value="P:nucleotide-excision repair involved in interstrand cross-link repair"/>
    <property type="evidence" value="ECO:0007669"/>
    <property type="project" value="TreeGrafter"/>
</dbReference>
<dbReference type="InParanoid" id="J4I0V0"/>
<dbReference type="SUPFAM" id="SSF47781">
    <property type="entry name" value="RuvA domain 2-like"/>
    <property type="match status" value="1"/>
</dbReference>
<dbReference type="InterPro" id="IPR006166">
    <property type="entry name" value="ERCC4_domain"/>
</dbReference>
<dbReference type="Pfam" id="PF02732">
    <property type="entry name" value="ERCC4"/>
    <property type="match status" value="1"/>
</dbReference>
<keyword evidence="9" id="KW-0539">Nucleus</keyword>
<dbReference type="OrthoDB" id="361020at2759"/>
<dbReference type="SMART" id="SM00891">
    <property type="entry name" value="ERCC4"/>
    <property type="match status" value="1"/>
</dbReference>
<dbReference type="InterPro" id="IPR011335">
    <property type="entry name" value="Restrct_endonuc-II-like"/>
</dbReference>
<dbReference type="HOGENOM" id="CLU_002265_2_0_1"/>
<keyword evidence="3" id="KW-0540">Nuclease</keyword>
<evidence type="ECO:0000256" key="1">
    <source>
        <dbReference type="ARBA" id="ARBA00004123"/>
    </source>
</evidence>